<proteinExistence type="predicted"/>
<evidence type="ECO:0000313" key="2">
    <source>
        <dbReference type="Proteomes" id="UP000198597"/>
    </source>
</evidence>
<dbReference type="STRING" id="94869.SAMN04488529_101321"/>
<dbReference type="EMBL" id="FNJM01000001">
    <property type="protein sequence ID" value="SDO75411.1"/>
    <property type="molecule type" value="Genomic_DNA"/>
</dbReference>
<keyword evidence="2" id="KW-1185">Reference proteome</keyword>
<gene>
    <name evidence="1" type="ORF">SAMN04488529_101321</name>
</gene>
<evidence type="ECO:0000313" key="1">
    <source>
        <dbReference type="EMBL" id="SDO75411.1"/>
    </source>
</evidence>
<protein>
    <submittedName>
        <fullName evidence="1">Uncharacterized protein</fullName>
    </submittedName>
</protein>
<organism evidence="1 2">
    <name type="scientific">Clostridium gasigenes</name>
    <dbReference type="NCBI Taxonomy" id="94869"/>
    <lineage>
        <taxon>Bacteria</taxon>
        <taxon>Bacillati</taxon>
        <taxon>Bacillota</taxon>
        <taxon>Clostridia</taxon>
        <taxon>Eubacteriales</taxon>
        <taxon>Clostridiaceae</taxon>
        <taxon>Clostridium</taxon>
    </lineage>
</organism>
<dbReference type="AlphaFoldDB" id="A0A1H0M535"/>
<name>A0A1H0M535_9CLOT</name>
<accession>A0A1H0M535</accession>
<dbReference type="RefSeq" id="WP_175490731.1">
    <property type="nucleotide sequence ID" value="NZ_FNJM01000001.1"/>
</dbReference>
<sequence length="54" mass="6746">MKFENKEVEKMYYDVHRKYNINSVRDNSKVVTYEDILNIEEYFKNFDDIFNDKI</sequence>
<reference evidence="1 2" key="1">
    <citation type="submission" date="2016-10" db="EMBL/GenBank/DDBJ databases">
        <authorList>
            <person name="de Groot N.N."/>
        </authorList>
    </citation>
    <scope>NUCLEOTIDE SEQUENCE [LARGE SCALE GENOMIC DNA]</scope>
    <source>
        <strain evidence="1 2">DSM 12272</strain>
    </source>
</reference>
<dbReference type="Proteomes" id="UP000198597">
    <property type="component" value="Unassembled WGS sequence"/>
</dbReference>